<sequence length="95" mass="11362">MNIKITGKHLEISPEIKNFIEESLKHIEKFEHNVMDCEVIIELNGRRYKVEIDVDVKKHRFVSSDESYDLMTSIDKAIDKMKTQLKKFEEKKHDR</sequence>
<dbReference type="InterPro" id="IPR003489">
    <property type="entry name" value="RHF/RaiA"/>
</dbReference>
<dbReference type="SUPFAM" id="SSF69754">
    <property type="entry name" value="Ribosome binding protein Y (YfiA homologue)"/>
    <property type="match status" value="1"/>
</dbReference>
<organism evidence="2">
    <name type="scientific">candidate division WOR-3 bacterium</name>
    <dbReference type="NCBI Taxonomy" id="2052148"/>
    <lineage>
        <taxon>Bacteria</taxon>
        <taxon>Bacteria division WOR-3</taxon>
    </lineage>
</organism>
<dbReference type="AlphaFoldDB" id="A0A7C3N5X7"/>
<reference evidence="2" key="1">
    <citation type="journal article" date="2020" name="mSystems">
        <title>Genome- and Community-Level Interaction Insights into Carbon Utilization and Element Cycling Functions of Hydrothermarchaeota in Hydrothermal Sediment.</title>
        <authorList>
            <person name="Zhou Z."/>
            <person name="Liu Y."/>
            <person name="Xu W."/>
            <person name="Pan J."/>
            <person name="Luo Z.H."/>
            <person name="Li M."/>
        </authorList>
    </citation>
    <scope>NUCLEOTIDE SEQUENCE [LARGE SCALE GENOMIC DNA]</scope>
    <source>
        <strain evidence="2">SpSt-464</strain>
    </source>
</reference>
<name>A0A7C3N5X7_UNCW3</name>
<evidence type="ECO:0000256" key="1">
    <source>
        <dbReference type="ARBA" id="ARBA00022845"/>
    </source>
</evidence>
<protein>
    <submittedName>
        <fullName evidence="2">Ribosome-associated translation inhibitor RaiA</fullName>
    </submittedName>
</protein>
<dbReference type="PANTHER" id="PTHR33231:SF1">
    <property type="entry name" value="30S RIBOSOMAL PROTEIN"/>
    <property type="match status" value="1"/>
</dbReference>
<comment type="caution">
    <text evidence="2">The sequence shown here is derived from an EMBL/GenBank/DDBJ whole genome shotgun (WGS) entry which is preliminary data.</text>
</comment>
<accession>A0A7C3N5X7</accession>
<dbReference type="Pfam" id="PF02482">
    <property type="entry name" value="Ribosomal_S30AE"/>
    <property type="match status" value="1"/>
</dbReference>
<gene>
    <name evidence="2" type="primary">raiA</name>
    <name evidence="2" type="ORF">ENS15_05035</name>
</gene>
<proteinExistence type="predicted"/>
<evidence type="ECO:0000313" key="2">
    <source>
        <dbReference type="EMBL" id="HFK23997.1"/>
    </source>
</evidence>
<keyword evidence="1" id="KW-0810">Translation regulation</keyword>
<dbReference type="GO" id="GO:0045900">
    <property type="term" value="P:negative regulation of translational elongation"/>
    <property type="evidence" value="ECO:0007669"/>
    <property type="project" value="TreeGrafter"/>
</dbReference>
<dbReference type="Gene3D" id="3.30.160.100">
    <property type="entry name" value="Ribosome hibernation promotion factor-like"/>
    <property type="match status" value="1"/>
</dbReference>
<dbReference type="NCBIfam" id="TIGR00741">
    <property type="entry name" value="yfiA"/>
    <property type="match status" value="1"/>
</dbReference>
<dbReference type="CDD" id="cd00552">
    <property type="entry name" value="RaiA"/>
    <property type="match status" value="1"/>
</dbReference>
<dbReference type="EMBL" id="DSTT01000005">
    <property type="protein sequence ID" value="HFK23997.1"/>
    <property type="molecule type" value="Genomic_DNA"/>
</dbReference>
<dbReference type="InterPro" id="IPR036567">
    <property type="entry name" value="RHF-like"/>
</dbReference>
<dbReference type="GO" id="GO:0022627">
    <property type="term" value="C:cytosolic small ribosomal subunit"/>
    <property type="evidence" value="ECO:0007669"/>
    <property type="project" value="TreeGrafter"/>
</dbReference>
<dbReference type="InterPro" id="IPR050574">
    <property type="entry name" value="HPF/YfiA_ribosome-assoc"/>
</dbReference>
<dbReference type="GO" id="GO:0043024">
    <property type="term" value="F:ribosomal small subunit binding"/>
    <property type="evidence" value="ECO:0007669"/>
    <property type="project" value="TreeGrafter"/>
</dbReference>
<dbReference type="PANTHER" id="PTHR33231">
    <property type="entry name" value="30S RIBOSOMAL PROTEIN"/>
    <property type="match status" value="1"/>
</dbReference>